<dbReference type="GO" id="GO:0005524">
    <property type="term" value="F:ATP binding"/>
    <property type="evidence" value="ECO:0007669"/>
    <property type="project" value="UniProtKB-KW"/>
</dbReference>
<keyword evidence="3 9" id="KW-0597">Phosphoprotein</keyword>
<dbReference type="FunFam" id="1.10.287.130:FF:000045">
    <property type="entry name" value="Two-component system sensor histidine kinase/response regulator"/>
    <property type="match status" value="1"/>
</dbReference>
<evidence type="ECO:0000256" key="6">
    <source>
        <dbReference type="ARBA" id="ARBA00022777"/>
    </source>
</evidence>
<feature type="modified residue" description="4-aspartylphosphate" evidence="9">
    <location>
        <position position="1286"/>
    </location>
</feature>
<evidence type="ECO:0000256" key="7">
    <source>
        <dbReference type="ARBA" id="ARBA00022840"/>
    </source>
</evidence>
<dbReference type="OrthoDB" id="5378913at2759"/>
<evidence type="ECO:0000256" key="2">
    <source>
        <dbReference type="ARBA" id="ARBA00012438"/>
    </source>
</evidence>
<proteinExistence type="predicted"/>
<dbReference type="Gene3D" id="3.40.50.2300">
    <property type="match status" value="2"/>
</dbReference>
<dbReference type="EMBL" id="MCFE01000038">
    <property type="protein sequence ID" value="ORY04188.1"/>
    <property type="molecule type" value="Genomic_DNA"/>
</dbReference>
<dbReference type="Gene3D" id="3.30.450.20">
    <property type="entry name" value="PAS domain"/>
    <property type="match status" value="2"/>
</dbReference>
<dbReference type="Pfam" id="PF00512">
    <property type="entry name" value="HisKA"/>
    <property type="match status" value="1"/>
</dbReference>
<dbReference type="PRINTS" id="PR00344">
    <property type="entry name" value="BCTRLSENSOR"/>
</dbReference>
<evidence type="ECO:0000256" key="4">
    <source>
        <dbReference type="ARBA" id="ARBA00022679"/>
    </source>
</evidence>
<feature type="compositionally biased region" description="Basic and acidic residues" evidence="11">
    <location>
        <begin position="1203"/>
        <end position="1216"/>
    </location>
</feature>
<dbReference type="SMART" id="SM00388">
    <property type="entry name" value="HisKA"/>
    <property type="match status" value="2"/>
</dbReference>
<keyword evidence="5" id="KW-0547">Nucleotide-binding</keyword>
<dbReference type="GO" id="GO:0000155">
    <property type="term" value="F:phosphorelay sensor kinase activity"/>
    <property type="evidence" value="ECO:0007669"/>
    <property type="project" value="InterPro"/>
</dbReference>
<dbReference type="InterPro" id="IPR003594">
    <property type="entry name" value="HATPase_dom"/>
</dbReference>
<dbReference type="Pfam" id="PF13188">
    <property type="entry name" value="PAS_8"/>
    <property type="match status" value="1"/>
</dbReference>
<dbReference type="Gene3D" id="3.30.565.10">
    <property type="entry name" value="Histidine kinase-like ATPase, C-terminal domain"/>
    <property type="match status" value="2"/>
</dbReference>
<keyword evidence="16" id="KW-1185">Reference proteome</keyword>
<feature type="modified residue" description="4-aspartylphosphate" evidence="9">
    <location>
        <position position="695"/>
    </location>
</feature>
<dbReference type="InterPro" id="IPR001789">
    <property type="entry name" value="Sig_transdc_resp-reg_receiver"/>
</dbReference>
<evidence type="ECO:0000256" key="11">
    <source>
        <dbReference type="SAM" id="MobiDB-lite"/>
    </source>
</evidence>
<dbReference type="Pfam" id="PF02518">
    <property type="entry name" value="HATPase_c"/>
    <property type="match status" value="2"/>
</dbReference>
<dbReference type="InterPro" id="IPR004358">
    <property type="entry name" value="Sig_transdc_His_kin-like_C"/>
</dbReference>
<dbReference type="InterPro" id="IPR036097">
    <property type="entry name" value="HisK_dim/P_sf"/>
</dbReference>
<dbReference type="Pfam" id="PF00072">
    <property type="entry name" value="Response_reg"/>
    <property type="match status" value="2"/>
</dbReference>
<keyword evidence="4" id="KW-0808">Transferase</keyword>
<dbReference type="CDD" id="cd17546">
    <property type="entry name" value="REC_hyHK_CKI1_RcsC-like"/>
    <property type="match status" value="1"/>
</dbReference>
<keyword evidence="10" id="KW-0175">Coiled coil</keyword>
<evidence type="ECO:0000259" key="13">
    <source>
        <dbReference type="PROSITE" id="PS50110"/>
    </source>
</evidence>
<dbReference type="STRING" id="1314790.A0A1Y1Z1L3"/>
<keyword evidence="8" id="KW-0902">Two-component regulatory system</keyword>
<reference evidence="15 16" key="1">
    <citation type="submission" date="2016-07" db="EMBL/GenBank/DDBJ databases">
        <title>Pervasive Adenine N6-methylation of Active Genes in Fungi.</title>
        <authorList>
            <consortium name="DOE Joint Genome Institute"/>
            <person name="Mondo S.J."/>
            <person name="Dannebaum R.O."/>
            <person name="Kuo R.C."/>
            <person name="Labutti K."/>
            <person name="Haridas S."/>
            <person name="Kuo A."/>
            <person name="Salamov A."/>
            <person name="Ahrendt S.R."/>
            <person name="Lipzen A."/>
            <person name="Sullivan W."/>
            <person name="Andreopoulos W.B."/>
            <person name="Clum A."/>
            <person name="Lindquist E."/>
            <person name="Daum C."/>
            <person name="Ramamoorthy G.K."/>
            <person name="Gryganskyi A."/>
            <person name="Culley D."/>
            <person name="Magnuson J.K."/>
            <person name="James T.Y."/>
            <person name="O'Malley M.A."/>
            <person name="Stajich J.E."/>
            <person name="Spatafora J.W."/>
            <person name="Visel A."/>
            <person name="Grigoriev I.V."/>
        </authorList>
    </citation>
    <scope>NUCLEOTIDE SEQUENCE [LARGE SCALE GENOMIC DNA]</scope>
    <source>
        <strain evidence="15 16">CBS 931.73</strain>
    </source>
</reference>
<dbReference type="InterPro" id="IPR003661">
    <property type="entry name" value="HisK_dim/P_dom"/>
</dbReference>
<dbReference type="CDD" id="cd16922">
    <property type="entry name" value="HATPase_EvgS-ArcB-TorS-like"/>
    <property type="match status" value="1"/>
</dbReference>
<feature type="region of interest" description="Disordered" evidence="11">
    <location>
        <begin position="1203"/>
        <end position="1233"/>
    </location>
</feature>
<dbReference type="InParanoid" id="A0A1Y1Z1L3"/>
<dbReference type="InterPro" id="IPR005467">
    <property type="entry name" value="His_kinase_dom"/>
</dbReference>
<dbReference type="PROSITE" id="PS50110">
    <property type="entry name" value="RESPONSE_REGULATORY"/>
    <property type="match status" value="2"/>
</dbReference>
<dbReference type="InterPro" id="IPR011006">
    <property type="entry name" value="CheY-like_superfamily"/>
</dbReference>
<dbReference type="PANTHER" id="PTHR43547:SF2">
    <property type="entry name" value="HYBRID SIGNAL TRANSDUCTION HISTIDINE KINASE C"/>
    <property type="match status" value="1"/>
</dbReference>
<dbReference type="CDD" id="cd00130">
    <property type="entry name" value="PAS"/>
    <property type="match status" value="1"/>
</dbReference>
<accession>A0A1Y1Z1L3</accession>
<dbReference type="SMART" id="SM00091">
    <property type="entry name" value="PAS"/>
    <property type="match status" value="1"/>
</dbReference>
<feature type="domain" description="Histidine kinase" evidence="12">
    <location>
        <begin position="356"/>
        <end position="574"/>
    </location>
</feature>
<dbReference type="CDD" id="cd00082">
    <property type="entry name" value="HisKA"/>
    <property type="match status" value="2"/>
</dbReference>
<organism evidence="15 16">
    <name type="scientific">Basidiobolus meristosporus CBS 931.73</name>
    <dbReference type="NCBI Taxonomy" id="1314790"/>
    <lineage>
        <taxon>Eukaryota</taxon>
        <taxon>Fungi</taxon>
        <taxon>Fungi incertae sedis</taxon>
        <taxon>Zoopagomycota</taxon>
        <taxon>Entomophthoromycotina</taxon>
        <taxon>Basidiobolomycetes</taxon>
        <taxon>Basidiobolales</taxon>
        <taxon>Basidiobolaceae</taxon>
        <taxon>Basidiobolus</taxon>
    </lineage>
</organism>
<evidence type="ECO:0000256" key="3">
    <source>
        <dbReference type="ARBA" id="ARBA00022553"/>
    </source>
</evidence>
<keyword evidence="6" id="KW-0418">Kinase</keyword>
<dbReference type="InterPro" id="IPR000014">
    <property type="entry name" value="PAS"/>
</dbReference>
<dbReference type="CDD" id="cd17574">
    <property type="entry name" value="REC_OmpR"/>
    <property type="match status" value="1"/>
</dbReference>
<dbReference type="NCBIfam" id="TIGR00229">
    <property type="entry name" value="sensory_box"/>
    <property type="match status" value="1"/>
</dbReference>
<evidence type="ECO:0000313" key="16">
    <source>
        <dbReference type="Proteomes" id="UP000193498"/>
    </source>
</evidence>
<evidence type="ECO:0000256" key="9">
    <source>
        <dbReference type="PROSITE-ProRule" id="PRU00169"/>
    </source>
</evidence>
<dbReference type="InterPro" id="IPR036890">
    <property type="entry name" value="HATPase_C_sf"/>
</dbReference>
<dbReference type="SUPFAM" id="SSF55785">
    <property type="entry name" value="PYP-like sensor domain (PAS domain)"/>
    <property type="match status" value="1"/>
</dbReference>
<dbReference type="EC" id="2.7.13.3" evidence="2"/>
<dbReference type="SUPFAM" id="SSF52172">
    <property type="entry name" value="CheY-like"/>
    <property type="match status" value="2"/>
</dbReference>
<feature type="domain" description="Response regulatory" evidence="13">
    <location>
        <begin position="647"/>
        <end position="762"/>
    </location>
</feature>
<evidence type="ECO:0000259" key="12">
    <source>
        <dbReference type="PROSITE" id="PS50109"/>
    </source>
</evidence>
<dbReference type="SMART" id="SM00387">
    <property type="entry name" value="HATPase_c"/>
    <property type="match status" value="2"/>
</dbReference>
<sequence>MGEYLRGYDWDNSSLGPISQWPQSLLTAVSLCMASSFPMAVWWGPKFVLIYNDGYSVVAAGKHPWLFGKEGSTGWSEIWPTLEPMAESVMNGQNCYSEDHLLFMTRNGFMEETYHTWSYIPIRREDGSVGGLLNPSIESTEKVISERRLKTLRNLGTLTAGAKRFDETFSLICQAFESNTYDIPFALIYSCVSPLGSMDDSIAEKISQLDAKFKLAATVGISDNHAAAPHCVDISDHNNHHPWKDVFCQALKNNAKIQISNIGDLFFDLPTRGWGDSPREAVACPIVGSDQENVLGMLLIGLNPRRSYDEDYKTFIELLSRQAGTSLATVRAYEDQVRRAETLAAVDRAKTAFFSSVSHELRTPLTLILGPIKETLADQNLAPEQKSKLNMVLRNSKRLLRLVNSLLDFSRIEAGKLQATYRETNLGMFTADLASLFRSAIEKSGLIYKVECDESGRSVWVDPEMWEKIVFNLIGNAFKFTLKGSIKVTLQPAPDRSCVVFSVADTGSGVPSHEINKIFERFHRIEGQKGRSHEGTGIGLSLTQELVKLHGGQVEVKSEYGKGSTFSVTIPYGSAHVPHSQLLDSAMQSADNQQLAGSWSYGLSVVEEARLWLPTDDEDLEYLSATSSTDSNNGATNTFPISSSGSKILLVDDNSDMRRYVKGLLNRWWKITEASDGEEAFNLAVQNPPDLIVSDVMMPILDGIGLLKLLRTHQKTQFIPVILLSARAGEDARVEGLKAGADDFLVKPFSAKELIARVHTHLELGKLRSELERLVIERTKELAESELRYRVLTKLSPVGIFRLDLNGIITYTNDKWWQISGHDRKQDPGALNFMSSIYHEDRERTTSIFKECIQKAKGFIIEFRWNSINEYDDQLKPRGFVGTLTDITERKMLEKERLRALQLAEQQQRRRAEDAEEIKRQQELFIDMTCHEFRNPLNGIYHNADFLYESLEKLQNDVRNESILKVMNWLNSEIEEDLEAVATITLCAQHQKKIADDVLNMSKISMNLLVLAKTEFQPHAVVTNVLRMFETEVKLKNIALEFKVGEEFSRRHISWVKGDPTRLSQVLINFLTNAIRFTEKDSDQDQDNISISSSTWSTSTDRHLPECISNPGNMDDIDPADAVYVEISIRDSGVGMTTEEQASLFRRFTQASPKTYAEFGGSGLGLFISKRLVELHGGSIKVHSVKGSGTTFSFFIKCERSEEKGAPQTEQHEVKVKNTQSPTKSEDSTTSPISSKRILVVEDNIINQRVLKRQLELARYSVHVAKHGLEALEILKAVVVDLILMDLEMPVMGGLECTKHIRQDGSNANLCYVPIIGVSGNTRTEYKHLAMEAGMSAYITKPYNKGELIQLIDDLIDHTTTK</sequence>
<evidence type="ECO:0000256" key="1">
    <source>
        <dbReference type="ARBA" id="ARBA00000085"/>
    </source>
</evidence>
<evidence type="ECO:0000256" key="10">
    <source>
        <dbReference type="SAM" id="Coils"/>
    </source>
</evidence>
<evidence type="ECO:0000313" key="15">
    <source>
        <dbReference type="EMBL" id="ORY04188.1"/>
    </source>
</evidence>
<keyword evidence="7" id="KW-0067">ATP-binding</keyword>
<dbReference type="PROSITE" id="PS50112">
    <property type="entry name" value="PAS"/>
    <property type="match status" value="1"/>
</dbReference>
<dbReference type="SUPFAM" id="SSF47384">
    <property type="entry name" value="Homodimeric domain of signal transducing histidine kinase"/>
    <property type="match status" value="2"/>
</dbReference>
<dbReference type="SUPFAM" id="SSF55781">
    <property type="entry name" value="GAF domain-like"/>
    <property type="match status" value="1"/>
</dbReference>
<dbReference type="Proteomes" id="UP000193498">
    <property type="component" value="Unassembled WGS sequence"/>
</dbReference>
<dbReference type="Gene3D" id="1.10.287.130">
    <property type="match status" value="2"/>
</dbReference>
<gene>
    <name evidence="15" type="ORF">K493DRAFT_253700</name>
</gene>
<dbReference type="InterPro" id="IPR035965">
    <property type="entry name" value="PAS-like_dom_sf"/>
</dbReference>
<evidence type="ECO:0000256" key="5">
    <source>
        <dbReference type="ARBA" id="ARBA00022741"/>
    </source>
</evidence>
<comment type="catalytic activity">
    <reaction evidence="1">
        <text>ATP + protein L-histidine = ADP + protein N-phospho-L-histidine.</text>
        <dbReference type="EC" id="2.7.13.3"/>
    </reaction>
</comment>
<dbReference type="SUPFAM" id="SSF55874">
    <property type="entry name" value="ATPase domain of HSP90 chaperone/DNA topoisomerase II/histidine kinase"/>
    <property type="match status" value="2"/>
</dbReference>
<dbReference type="PANTHER" id="PTHR43547">
    <property type="entry name" value="TWO-COMPONENT HISTIDINE KINASE"/>
    <property type="match status" value="1"/>
</dbReference>
<evidence type="ECO:0000259" key="14">
    <source>
        <dbReference type="PROSITE" id="PS50112"/>
    </source>
</evidence>
<dbReference type="PROSITE" id="PS50109">
    <property type="entry name" value="HIS_KIN"/>
    <property type="match status" value="2"/>
</dbReference>
<feature type="domain" description="Histidine kinase" evidence="12">
    <location>
        <begin position="928"/>
        <end position="1200"/>
    </location>
</feature>
<comment type="caution">
    <text evidence="15">The sequence shown here is derived from an EMBL/GenBank/DDBJ whole genome shotgun (WGS) entry which is preliminary data.</text>
</comment>
<feature type="coiled-coil region" evidence="10">
    <location>
        <begin position="890"/>
        <end position="924"/>
    </location>
</feature>
<name>A0A1Y1Z1L3_9FUNG</name>
<feature type="domain" description="PAS" evidence="14">
    <location>
        <begin position="785"/>
        <end position="856"/>
    </location>
</feature>
<feature type="compositionally biased region" description="Polar residues" evidence="11">
    <location>
        <begin position="1217"/>
        <end position="1233"/>
    </location>
</feature>
<evidence type="ECO:0000256" key="8">
    <source>
        <dbReference type="ARBA" id="ARBA00023012"/>
    </source>
</evidence>
<feature type="domain" description="Response regulatory" evidence="13">
    <location>
        <begin position="1237"/>
        <end position="1356"/>
    </location>
</feature>
<dbReference type="SMART" id="SM00448">
    <property type="entry name" value="REC"/>
    <property type="match status" value="2"/>
</dbReference>
<protein>
    <recommendedName>
        <fullName evidence="2">histidine kinase</fullName>
        <ecNumber evidence="2">2.7.13.3</ecNumber>
    </recommendedName>
</protein>
<dbReference type="FunFam" id="3.30.565.10:FF:000037">
    <property type="entry name" value="Hybrid sensor histidine kinase/response regulator"/>
    <property type="match status" value="1"/>
</dbReference>